<dbReference type="KEGG" id="lpi:LBPG_00853"/>
<evidence type="ECO:0000313" key="2">
    <source>
        <dbReference type="EMBL" id="EEQ65404.1"/>
    </source>
</evidence>
<organism evidence="2 3">
    <name type="scientific">Lacticaseibacillus paracasei subsp. paracasei 8700:2</name>
    <dbReference type="NCBI Taxonomy" id="537973"/>
    <lineage>
        <taxon>Bacteria</taxon>
        <taxon>Bacillati</taxon>
        <taxon>Bacillota</taxon>
        <taxon>Bacilli</taxon>
        <taxon>Lactobacillales</taxon>
        <taxon>Lactobacillaceae</taxon>
        <taxon>Lacticaseibacillus</taxon>
    </lineage>
</organism>
<evidence type="ECO:0000259" key="1">
    <source>
        <dbReference type="Pfam" id="PF06114"/>
    </source>
</evidence>
<protein>
    <recommendedName>
        <fullName evidence="1">IrrE N-terminal-like domain-containing protein</fullName>
    </recommendedName>
</protein>
<reference evidence="2 3" key="1">
    <citation type="submission" date="2010-12" db="EMBL/GenBank/DDBJ databases">
        <title>The Genome Sequence of Lactobacillus paracasei subsp. paracasei strain 8700:2.</title>
        <authorList>
            <consortium name="The Broad Institute Genome Sequencing Platform"/>
            <person name="Ward D."/>
            <person name="Earl A."/>
            <person name="Feldgarden M."/>
            <person name="Young S.K."/>
            <person name="Gargeya S."/>
            <person name="Zeng Q."/>
            <person name="Alvarado L."/>
            <person name="Berlin A."/>
            <person name="Bochicchio J."/>
            <person name="Chapman S.B."/>
            <person name="Chen Z."/>
            <person name="Freedman E."/>
            <person name="Gellesch M."/>
            <person name="Goldberg J."/>
            <person name="Griggs A."/>
            <person name="Gujja S."/>
            <person name="Heilman E."/>
            <person name="Heiman D."/>
            <person name="Howarth C."/>
            <person name="Mehta T."/>
            <person name="Neiman D."/>
            <person name="Pearson M."/>
            <person name="Roberts A."/>
            <person name="Saif S."/>
            <person name="Shea T."/>
            <person name="Shenoy N."/>
            <person name="Sisk P."/>
            <person name="Stolte C."/>
            <person name="Sykes S."/>
            <person name="White J."/>
            <person name="Yandava C."/>
            <person name="Saulnier D."/>
            <person name="Haas B."/>
            <person name="Nusbaum C."/>
            <person name="Birren B."/>
        </authorList>
    </citation>
    <scope>NUCLEOTIDE SEQUENCE [LARGE SCALE GENOMIC DNA]</scope>
    <source>
        <strain evidence="2 3">8700:2</strain>
    </source>
</reference>
<feature type="domain" description="IrrE N-terminal-like" evidence="1">
    <location>
        <begin position="28"/>
        <end position="96"/>
    </location>
</feature>
<dbReference type="AlphaFoldDB" id="A0A826HS61"/>
<dbReference type="EMBL" id="CP002391">
    <property type="protein sequence ID" value="EEQ65404.1"/>
    <property type="molecule type" value="Genomic_DNA"/>
</dbReference>
<dbReference type="GeneID" id="57090287"/>
<sequence length="140" mass="16209">MNEMLANVLNYAYDHNISYSMVPFDNSETPPTCDTELRLIVLNSNWYQPNEMAFQAAHECSHVLNGDRGKFQYSSFYSKSRIEGNANKRALSIVIPMYFKDIEADEANLFQFMNDLAIPSWLEDPASTSINKYYQNKIRD</sequence>
<dbReference type="Pfam" id="PF06114">
    <property type="entry name" value="Peptidase_M78"/>
    <property type="match status" value="1"/>
</dbReference>
<dbReference type="RefSeq" id="WP_003658537.1">
    <property type="nucleotide sequence ID" value="NC_022112.1"/>
</dbReference>
<proteinExistence type="predicted"/>
<gene>
    <name evidence="2" type="ORF">LBPG_00853</name>
</gene>
<name>A0A826HS61_LACPA</name>
<dbReference type="InterPro" id="IPR010359">
    <property type="entry name" value="IrrE_HExxH"/>
</dbReference>
<accession>A0A826HS61</accession>
<evidence type="ECO:0000313" key="3">
    <source>
        <dbReference type="Proteomes" id="UP000015927"/>
    </source>
</evidence>
<dbReference type="Proteomes" id="UP000015927">
    <property type="component" value="Chromosome"/>
</dbReference>